<dbReference type="InterPro" id="IPR008827">
    <property type="entry name" value="SYCP1"/>
</dbReference>
<feature type="non-terminal residue" evidence="2">
    <location>
        <position position="1"/>
    </location>
</feature>
<comment type="caution">
    <text evidence="2">The sequence shown here is derived from an EMBL/GenBank/DDBJ whole genome shotgun (WGS) entry which is preliminary data.</text>
</comment>
<gene>
    <name evidence="2" type="ORF">PACLA_8A018433</name>
</gene>
<dbReference type="AlphaFoldDB" id="A0A7D9IKB2"/>
<keyword evidence="3" id="KW-1185">Reference proteome</keyword>
<evidence type="ECO:0000313" key="2">
    <source>
        <dbReference type="EMBL" id="CAB4012531.1"/>
    </source>
</evidence>
<organism evidence="2 3">
    <name type="scientific">Paramuricea clavata</name>
    <name type="common">Red gorgonian</name>
    <name type="synonym">Violescent sea-whip</name>
    <dbReference type="NCBI Taxonomy" id="317549"/>
    <lineage>
        <taxon>Eukaryota</taxon>
        <taxon>Metazoa</taxon>
        <taxon>Cnidaria</taxon>
        <taxon>Anthozoa</taxon>
        <taxon>Octocorallia</taxon>
        <taxon>Malacalcyonacea</taxon>
        <taxon>Plexauridae</taxon>
        <taxon>Paramuricea</taxon>
    </lineage>
</organism>
<dbReference type="PANTHER" id="PTHR46918:SF1">
    <property type="entry name" value="SYNAPTONEMAL COMPLEX PROTEIN 1"/>
    <property type="match status" value="1"/>
</dbReference>
<accession>A0A7D9IKB2</accession>
<name>A0A7D9IKB2_PARCT</name>
<sequence length="441" mass="51993">LERETSQTTERLSALHNKLHQEAEKIRKWKTKTDLELNDKTKKLQDANQTIDCQKKSILELQFQNEKLSSKLQEEIAGQIELEQKAVATRELTGEQDREELHYSEKQRLAQFQELVVKFQELEIQHSTKYNEMKDKLQKQHERHSAVIAETTQNIHEKEKQITLLSEEKVEKDFKISALVKDLGENREHLEATKNDEAALKDKLKKSESIITSQDINLKSDDNKKLMSQTCEKDRILAQLQQEKLTLEQMLKEEEKQYILKAETFQANIMQLTNEIDAHKARIKELTDNVDMLTKELEHKEKDSDELKNKTERLLKETEELKESNEKLTCYQEDLIKCLQKENEFKTVQESSKQYIAELEQEKSLVENLQMDLKETKKKEQMLQEKIDKLENLLREGSLNQDSITSDFEEIKAEKRELQKQLEQANKEIEDMNLQIKVLLS</sequence>
<dbReference type="GO" id="GO:0007130">
    <property type="term" value="P:synaptonemal complex assembly"/>
    <property type="evidence" value="ECO:0007669"/>
    <property type="project" value="InterPro"/>
</dbReference>
<reference evidence="2" key="1">
    <citation type="submission" date="2020-04" db="EMBL/GenBank/DDBJ databases">
        <authorList>
            <person name="Alioto T."/>
            <person name="Alioto T."/>
            <person name="Gomez Garrido J."/>
        </authorList>
    </citation>
    <scope>NUCLEOTIDE SEQUENCE</scope>
    <source>
        <strain evidence="2">A484AB</strain>
    </source>
</reference>
<dbReference type="GO" id="GO:0000795">
    <property type="term" value="C:synaptonemal complex"/>
    <property type="evidence" value="ECO:0007669"/>
    <property type="project" value="InterPro"/>
</dbReference>
<dbReference type="Proteomes" id="UP001152795">
    <property type="component" value="Unassembled WGS sequence"/>
</dbReference>
<feature type="coiled-coil region" evidence="1">
    <location>
        <begin position="134"/>
        <end position="435"/>
    </location>
</feature>
<dbReference type="EMBL" id="CACRXK020007547">
    <property type="protein sequence ID" value="CAB4012531.1"/>
    <property type="molecule type" value="Genomic_DNA"/>
</dbReference>
<protein>
    <submittedName>
        <fullName evidence="2">Synaptonemal complex 1-like</fullName>
    </submittedName>
</protein>
<keyword evidence="1" id="KW-0175">Coiled coil</keyword>
<dbReference type="Pfam" id="PF05483">
    <property type="entry name" value="SCP-1"/>
    <property type="match status" value="1"/>
</dbReference>
<evidence type="ECO:0000256" key="1">
    <source>
        <dbReference type="SAM" id="Coils"/>
    </source>
</evidence>
<proteinExistence type="predicted"/>
<dbReference type="PANTHER" id="PTHR46918">
    <property type="entry name" value="SYNAPTONEMAL COMPLEX PROTEIN 1"/>
    <property type="match status" value="1"/>
</dbReference>
<evidence type="ECO:0000313" key="3">
    <source>
        <dbReference type="Proteomes" id="UP001152795"/>
    </source>
</evidence>
<dbReference type="OrthoDB" id="10064612at2759"/>